<evidence type="ECO:0000259" key="4">
    <source>
        <dbReference type="Pfam" id="PF13525"/>
    </source>
</evidence>
<feature type="domain" description="Outer membrane lipoprotein BamD-like" evidence="4">
    <location>
        <begin position="35"/>
        <end position="176"/>
    </location>
</feature>
<evidence type="ECO:0000256" key="1">
    <source>
        <dbReference type="ARBA" id="ARBA00022729"/>
    </source>
</evidence>
<dbReference type="PROSITE" id="PS51257">
    <property type="entry name" value="PROKAR_LIPOPROTEIN"/>
    <property type="match status" value="1"/>
</dbReference>
<protein>
    <recommendedName>
        <fullName evidence="4">Outer membrane lipoprotein BamD-like domain-containing protein</fullName>
    </recommendedName>
</protein>
<dbReference type="SUPFAM" id="SSF48452">
    <property type="entry name" value="TPR-like"/>
    <property type="match status" value="1"/>
</dbReference>
<name>A0A382XIU7_9ZZZZ</name>
<keyword evidence="1" id="KW-0732">Signal</keyword>
<keyword evidence="2" id="KW-0472">Membrane</keyword>
<sequence length="176" mass="20709">MFHLNRLLIFILLLLLFSCSGNKKEEIVIEEKDLEMQMIEAYEAGVKMFEEGDKIFAAKNFNNAELLFPQSKWASKSALMAAYSYYSENYYGDAIYELERFIKTYPLDKNISYAYFLLAMCHFEKIVDEKKDLAPLINAKREFQFIIKNYPETDFALDAKYKLNLIETILASKEMY</sequence>
<dbReference type="AlphaFoldDB" id="A0A382XIU7"/>
<dbReference type="EMBL" id="UINC01168176">
    <property type="protein sequence ID" value="SVD71076.1"/>
    <property type="molecule type" value="Genomic_DNA"/>
</dbReference>
<dbReference type="Pfam" id="PF13525">
    <property type="entry name" value="YfiO"/>
    <property type="match status" value="1"/>
</dbReference>
<organism evidence="5">
    <name type="scientific">marine metagenome</name>
    <dbReference type="NCBI Taxonomy" id="408172"/>
    <lineage>
        <taxon>unclassified sequences</taxon>
        <taxon>metagenomes</taxon>
        <taxon>ecological metagenomes</taxon>
    </lineage>
</organism>
<evidence type="ECO:0000256" key="3">
    <source>
        <dbReference type="ARBA" id="ARBA00023237"/>
    </source>
</evidence>
<proteinExistence type="predicted"/>
<dbReference type="InterPro" id="IPR039565">
    <property type="entry name" value="BamD-like"/>
</dbReference>
<feature type="non-terminal residue" evidence="5">
    <location>
        <position position="176"/>
    </location>
</feature>
<evidence type="ECO:0000256" key="2">
    <source>
        <dbReference type="ARBA" id="ARBA00023136"/>
    </source>
</evidence>
<keyword evidence="3" id="KW-0998">Cell outer membrane</keyword>
<dbReference type="InterPro" id="IPR011990">
    <property type="entry name" value="TPR-like_helical_dom_sf"/>
</dbReference>
<evidence type="ECO:0000313" key="5">
    <source>
        <dbReference type="EMBL" id="SVD71076.1"/>
    </source>
</evidence>
<dbReference type="Gene3D" id="1.25.40.10">
    <property type="entry name" value="Tetratricopeptide repeat domain"/>
    <property type="match status" value="1"/>
</dbReference>
<dbReference type="NCBIfam" id="TIGR03302">
    <property type="entry name" value="OM_YfiO"/>
    <property type="match status" value="1"/>
</dbReference>
<accession>A0A382XIU7</accession>
<gene>
    <name evidence="5" type="ORF">METZ01_LOCUS423930</name>
</gene>
<dbReference type="InterPro" id="IPR017689">
    <property type="entry name" value="BamD"/>
</dbReference>
<reference evidence="5" key="1">
    <citation type="submission" date="2018-05" db="EMBL/GenBank/DDBJ databases">
        <authorList>
            <person name="Lanie J.A."/>
            <person name="Ng W.-L."/>
            <person name="Kazmierczak K.M."/>
            <person name="Andrzejewski T.M."/>
            <person name="Davidsen T.M."/>
            <person name="Wayne K.J."/>
            <person name="Tettelin H."/>
            <person name="Glass J.I."/>
            <person name="Rusch D."/>
            <person name="Podicherti R."/>
            <person name="Tsui H.-C.T."/>
            <person name="Winkler M.E."/>
        </authorList>
    </citation>
    <scope>NUCLEOTIDE SEQUENCE</scope>
</reference>